<feature type="domain" description="Putative beta-lactamase-inhibitor-like PepSY-like" evidence="1">
    <location>
        <begin position="63"/>
        <end position="140"/>
    </location>
</feature>
<reference evidence="2 3" key="1">
    <citation type="submission" date="2022-03" db="EMBL/GenBank/DDBJ databases">
        <title>Hymenobactersp. isolated from the air.</title>
        <authorList>
            <person name="Won M."/>
            <person name="Kwon S.-W."/>
        </authorList>
    </citation>
    <scope>NUCLEOTIDE SEQUENCE [LARGE SCALE GENOMIC DNA]</scope>
    <source>
        <strain evidence="2 3">KACC 22596</strain>
        <plasmid evidence="2 3">unnamed3</plasmid>
    </source>
</reference>
<dbReference type="Pfam" id="PF11396">
    <property type="entry name" value="PepSY_like"/>
    <property type="match status" value="1"/>
</dbReference>
<evidence type="ECO:0000259" key="1">
    <source>
        <dbReference type="Pfam" id="PF11396"/>
    </source>
</evidence>
<gene>
    <name evidence="2" type="ORF">MTP16_25000</name>
</gene>
<dbReference type="Gene3D" id="3.10.450.360">
    <property type="match status" value="1"/>
</dbReference>
<protein>
    <submittedName>
        <fullName evidence="2">PepSY-like domain-containing protein</fullName>
    </submittedName>
</protein>
<geneLocation type="plasmid" evidence="2 3">
    <name>unnamed3</name>
</geneLocation>
<organism evidence="2 3">
    <name type="scientific">Hymenobacter monticola</name>
    <dbReference type="NCBI Taxonomy" id="1705399"/>
    <lineage>
        <taxon>Bacteria</taxon>
        <taxon>Pseudomonadati</taxon>
        <taxon>Bacteroidota</taxon>
        <taxon>Cytophagia</taxon>
        <taxon>Cytophagales</taxon>
        <taxon>Hymenobacteraceae</taxon>
        <taxon>Hymenobacter</taxon>
    </lineage>
</organism>
<sequence>MKKLLVSAVVLGVVALLAFFWFRVAAPERPRSAASIPAAVMTAFQTAYPNARAVKWTREHGQFEAEFNDGATEKKTWLMFTNAGAVTETEVEIDPAELPAPISARLSTYYKGYDVTEAAIIKPDSGGTIYEAEITQGTNQRDVYLLADGTEVKNTETKKADATGL</sequence>
<evidence type="ECO:0000313" key="2">
    <source>
        <dbReference type="EMBL" id="UOE36638.1"/>
    </source>
</evidence>
<keyword evidence="3" id="KW-1185">Reference proteome</keyword>
<dbReference type="RefSeq" id="WP_243520703.1">
    <property type="nucleotide sequence ID" value="NZ_CP094537.1"/>
</dbReference>
<dbReference type="EMBL" id="CP094537">
    <property type="protein sequence ID" value="UOE36638.1"/>
    <property type="molecule type" value="Genomic_DNA"/>
</dbReference>
<dbReference type="SUPFAM" id="SSF160574">
    <property type="entry name" value="BT0923-like"/>
    <property type="match status" value="1"/>
</dbReference>
<keyword evidence="2" id="KW-0614">Plasmid</keyword>
<dbReference type="InterPro" id="IPR021533">
    <property type="entry name" value="PepSY-like"/>
</dbReference>
<dbReference type="Proteomes" id="UP000831390">
    <property type="component" value="Plasmid unnamed3"/>
</dbReference>
<accession>A0ABY4BBU5</accession>
<evidence type="ECO:0000313" key="3">
    <source>
        <dbReference type="Proteomes" id="UP000831390"/>
    </source>
</evidence>
<name>A0ABY4BBU5_9BACT</name>
<proteinExistence type="predicted"/>